<feature type="region of interest" description="Disordered" evidence="1">
    <location>
        <begin position="491"/>
        <end position="510"/>
    </location>
</feature>
<dbReference type="RefSeq" id="XP_011132858.1">
    <property type="nucleotide sequence ID" value="XM_011134556.1"/>
</dbReference>
<dbReference type="AlphaFoldDB" id="A0A023AZQ1"/>
<dbReference type="GeneID" id="22915351"/>
<evidence type="ECO:0000256" key="2">
    <source>
        <dbReference type="SAM" id="Phobius"/>
    </source>
</evidence>
<dbReference type="EMBL" id="AFNH02001154">
    <property type="protein sequence ID" value="EZG43993.1"/>
    <property type="molecule type" value="Genomic_DNA"/>
</dbReference>
<evidence type="ECO:0000313" key="4">
    <source>
        <dbReference type="Proteomes" id="UP000019763"/>
    </source>
</evidence>
<sequence>MRTFKSESSGMPGSELLSVLMGPNGSQTKLDDCVAQVVTIGAGGGEVTALVLAHKTAFEVEVETVGELTPLTMETTMVEGENYDWFEQWDRLMVWRPKDGPSSDKRAEAALLAALRGRLARSGPRNKPEAVDALCRQVFGEHDLHDLHAILKGSGEMQEQEDGVTVAVTRPVDPSELAELLARVPKGWMPVLQRSAEWKTADWIDGGDVEATQRKPRREMQRCLYTTAGVLTAGLTVGLFANLLLPSFERGPTGTAGEEVMLPETFAKLSDDRTGFVWARGDYPVPVAQCGSGTLLCGNECNQTGSRPWSISFGYPWPLSFPLAWNIAHEFAHGKCEINCRTPAEIIASTNTRLLTHFPLQNPLNTTMSSEDQVEEIFGALRTRYCAVPNTSWQIVGSRSNCVCDAAVAGCRVVKQGVEEVLNNDREYREVVFADFEAPLARVANSFADYPDDVYDVTNCGYTCWNLTPEARETVRANKAAIAAYQATSTSATPSTSTGATPKKHTTKKVTRKDIKFIRLSIG</sequence>
<dbReference type="VEuPathDB" id="CryptoDB:GNI_154560"/>
<keyword evidence="4" id="KW-1185">Reference proteome</keyword>
<gene>
    <name evidence="3" type="ORF">GNI_154560</name>
</gene>
<feature type="region of interest" description="Disordered" evidence="1">
    <location>
        <begin position="1"/>
        <end position="20"/>
    </location>
</feature>
<comment type="caution">
    <text evidence="3">The sequence shown here is derived from an EMBL/GenBank/DDBJ whole genome shotgun (WGS) entry which is preliminary data.</text>
</comment>
<organism evidence="3 4">
    <name type="scientific">Gregarina niphandrodes</name>
    <name type="common">Septate eugregarine</name>
    <dbReference type="NCBI Taxonomy" id="110365"/>
    <lineage>
        <taxon>Eukaryota</taxon>
        <taxon>Sar</taxon>
        <taxon>Alveolata</taxon>
        <taxon>Apicomplexa</taxon>
        <taxon>Conoidasida</taxon>
        <taxon>Gregarinasina</taxon>
        <taxon>Eugregarinorida</taxon>
        <taxon>Gregarinidae</taxon>
        <taxon>Gregarina</taxon>
    </lineage>
</organism>
<feature type="compositionally biased region" description="Low complexity" evidence="1">
    <location>
        <begin position="491"/>
        <end position="501"/>
    </location>
</feature>
<keyword evidence="2 3" id="KW-0812">Transmembrane</keyword>
<name>A0A023AZQ1_GRENI</name>
<keyword evidence="2" id="KW-1133">Transmembrane helix</keyword>
<keyword evidence="2" id="KW-0472">Membrane</keyword>
<reference evidence="3" key="1">
    <citation type="submission" date="2013-12" db="EMBL/GenBank/DDBJ databases">
        <authorList>
            <person name="Omoto C.K."/>
            <person name="Sibley D."/>
            <person name="Venepally P."/>
            <person name="Hadjithomas M."/>
            <person name="Karamycheva S."/>
            <person name="Brunk B."/>
            <person name="Roos D."/>
            <person name="Caler E."/>
            <person name="Lorenzi H."/>
        </authorList>
    </citation>
    <scope>NUCLEOTIDE SEQUENCE</scope>
</reference>
<protein>
    <submittedName>
        <fullName evidence="3">Transmembrane protein</fullName>
    </submittedName>
</protein>
<feature type="transmembrane region" description="Helical" evidence="2">
    <location>
        <begin position="223"/>
        <end position="245"/>
    </location>
</feature>
<evidence type="ECO:0000313" key="3">
    <source>
        <dbReference type="EMBL" id="EZG43993.1"/>
    </source>
</evidence>
<proteinExistence type="predicted"/>
<evidence type="ECO:0000256" key="1">
    <source>
        <dbReference type="SAM" id="MobiDB-lite"/>
    </source>
</evidence>
<dbReference type="Proteomes" id="UP000019763">
    <property type="component" value="Unassembled WGS sequence"/>
</dbReference>
<feature type="compositionally biased region" description="Polar residues" evidence="1">
    <location>
        <begin position="1"/>
        <end position="11"/>
    </location>
</feature>
<accession>A0A023AZQ1</accession>